<feature type="signal peptide" evidence="1">
    <location>
        <begin position="1"/>
        <end position="20"/>
    </location>
</feature>
<dbReference type="KEGG" id="bbes:BESB_026680"/>
<comment type="caution">
    <text evidence="2">The sequence shown here is derived from an EMBL/GenBank/DDBJ whole genome shotgun (WGS) entry which is preliminary data.</text>
</comment>
<dbReference type="Proteomes" id="UP000224006">
    <property type="component" value="Unassembled WGS sequence"/>
</dbReference>
<dbReference type="AlphaFoldDB" id="A0A2A9M397"/>
<evidence type="ECO:0000313" key="3">
    <source>
        <dbReference type="Proteomes" id="UP000224006"/>
    </source>
</evidence>
<accession>A0A2A9M397</accession>
<organism evidence="2 3">
    <name type="scientific">Besnoitia besnoiti</name>
    <name type="common">Apicomplexan protozoan</name>
    <dbReference type="NCBI Taxonomy" id="94643"/>
    <lineage>
        <taxon>Eukaryota</taxon>
        <taxon>Sar</taxon>
        <taxon>Alveolata</taxon>
        <taxon>Apicomplexa</taxon>
        <taxon>Conoidasida</taxon>
        <taxon>Coccidia</taxon>
        <taxon>Eucoccidiorida</taxon>
        <taxon>Eimeriorina</taxon>
        <taxon>Sarcocystidae</taxon>
        <taxon>Besnoitia</taxon>
    </lineage>
</organism>
<protein>
    <recommendedName>
        <fullName evidence="4">Microneme protein MIC11</fullName>
    </recommendedName>
</protein>
<dbReference type="VEuPathDB" id="ToxoDB:BESB_026680"/>
<dbReference type="EMBL" id="NWUJ01000014">
    <property type="protein sequence ID" value="PFH31694.1"/>
    <property type="molecule type" value="Genomic_DNA"/>
</dbReference>
<evidence type="ECO:0008006" key="4">
    <source>
        <dbReference type="Google" id="ProtNLM"/>
    </source>
</evidence>
<keyword evidence="3" id="KW-1185">Reference proteome</keyword>
<gene>
    <name evidence="2" type="ORF">BESB_026680</name>
</gene>
<dbReference type="RefSeq" id="XP_029215703.1">
    <property type="nucleotide sequence ID" value="XM_029361348.1"/>
</dbReference>
<reference evidence="2 3" key="1">
    <citation type="submission" date="2017-09" db="EMBL/GenBank/DDBJ databases">
        <title>Genome sequencing of Besnoitia besnoiti strain Bb-Ger1.</title>
        <authorList>
            <person name="Schares G."/>
            <person name="Venepally P."/>
            <person name="Lorenzi H.A."/>
        </authorList>
    </citation>
    <scope>NUCLEOTIDE SEQUENCE [LARGE SCALE GENOMIC DNA]</scope>
    <source>
        <strain evidence="2 3">Bb-Ger1</strain>
    </source>
</reference>
<keyword evidence="1" id="KW-0732">Signal</keyword>
<dbReference type="GeneID" id="40307720"/>
<feature type="chain" id="PRO_5012021390" description="Microneme protein MIC11" evidence="1">
    <location>
        <begin position="21"/>
        <end position="204"/>
    </location>
</feature>
<dbReference type="OrthoDB" id="331661at2759"/>
<sequence>MARKILGLVAALGAVGTASAVLPGGSNHSIPAARDTQIAMVEIRMRNRLAEMTTEMHMVKNLVTGFGKDLLGSIAPVVEDACQNLAKEVAGLQTGEDEEELDMNFTQVSSNSLKSIAPHTGKEGVSFAETEFFDNMKQSLKKAASKVKQVASPMLEKLKVNVMATVKKLLNEKIAPLLRQKASTLITNVCEKAKEKVGEITGEE</sequence>
<proteinExistence type="predicted"/>
<evidence type="ECO:0000256" key="1">
    <source>
        <dbReference type="SAM" id="SignalP"/>
    </source>
</evidence>
<evidence type="ECO:0000313" key="2">
    <source>
        <dbReference type="EMBL" id="PFH31694.1"/>
    </source>
</evidence>
<name>A0A2A9M397_BESBE</name>